<dbReference type="EMBL" id="JBHSNS010000003">
    <property type="protein sequence ID" value="MFC5729150.1"/>
    <property type="molecule type" value="Genomic_DNA"/>
</dbReference>
<evidence type="ECO:0000313" key="2">
    <source>
        <dbReference type="EMBL" id="MFC5729150.1"/>
    </source>
</evidence>
<feature type="transmembrane region" description="Helical" evidence="1">
    <location>
        <begin position="42"/>
        <end position="62"/>
    </location>
</feature>
<gene>
    <name evidence="2" type="ORF">ACFPQB_09485</name>
</gene>
<reference evidence="3" key="1">
    <citation type="journal article" date="2019" name="Int. J. Syst. Evol. Microbiol.">
        <title>The Global Catalogue of Microorganisms (GCM) 10K type strain sequencing project: providing services to taxonomists for standard genome sequencing and annotation.</title>
        <authorList>
            <consortium name="The Broad Institute Genomics Platform"/>
            <consortium name="The Broad Institute Genome Sequencing Center for Infectious Disease"/>
            <person name="Wu L."/>
            <person name="Ma J."/>
        </authorList>
    </citation>
    <scope>NUCLEOTIDE SEQUENCE [LARGE SCALE GENOMIC DNA]</scope>
    <source>
        <strain evidence="3">YIM 94188</strain>
    </source>
</reference>
<organism evidence="2 3">
    <name type="scientific">Nocardioides vastitatis</name>
    <dbReference type="NCBI Taxonomy" id="2568655"/>
    <lineage>
        <taxon>Bacteria</taxon>
        <taxon>Bacillati</taxon>
        <taxon>Actinomycetota</taxon>
        <taxon>Actinomycetes</taxon>
        <taxon>Propionibacteriales</taxon>
        <taxon>Nocardioidaceae</taxon>
        <taxon>Nocardioides</taxon>
    </lineage>
</organism>
<comment type="caution">
    <text evidence="2">The sequence shown here is derived from an EMBL/GenBank/DDBJ whole genome shotgun (WGS) entry which is preliminary data.</text>
</comment>
<keyword evidence="1" id="KW-1133">Transmembrane helix</keyword>
<keyword evidence="1" id="KW-0472">Membrane</keyword>
<evidence type="ECO:0008006" key="4">
    <source>
        <dbReference type="Google" id="ProtNLM"/>
    </source>
</evidence>
<protein>
    <recommendedName>
        <fullName evidence="4">LapA family protein</fullName>
    </recommendedName>
</protein>
<sequence length="105" mass="11656">MVILGLLILLLGVLGVLGGLFGTGYENDKETTSYVGVDVTPEVIFILGIISALLVVAGLWTMKTGAKQGWRRRREHKRLGELSEKLDRVESERRRDDLSGREDTT</sequence>
<accession>A0ABW0ZL17</accession>
<dbReference type="Proteomes" id="UP001596072">
    <property type="component" value="Unassembled WGS sequence"/>
</dbReference>
<keyword evidence="1" id="KW-0812">Transmembrane</keyword>
<name>A0ABW0ZL17_9ACTN</name>
<dbReference type="RefSeq" id="WP_136436346.1">
    <property type="nucleotide sequence ID" value="NZ_JBHSNS010000003.1"/>
</dbReference>
<proteinExistence type="predicted"/>
<evidence type="ECO:0000256" key="1">
    <source>
        <dbReference type="SAM" id="Phobius"/>
    </source>
</evidence>
<keyword evidence="3" id="KW-1185">Reference proteome</keyword>
<evidence type="ECO:0000313" key="3">
    <source>
        <dbReference type="Proteomes" id="UP001596072"/>
    </source>
</evidence>